<dbReference type="PANTHER" id="PTHR42885:SF1">
    <property type="entry name" value="THREONINE-PHOSPHATE DECARBOXYLASE"/>
    <property type="match status" value="1"/>
</dbReference>
<comment type="cofactor">
    <cofactor evidence="1">
        <name>pyridoxal 5'-phosphate</name>
        <dbReference type="ChEBI" id="CHEBI:597326"/>
    </cofactor>
</comment>
<comment type="pathway">
    <text evidence="3">Cofactor biosynthesis; adenosylcobalamin biosynthesis.</text>
</comment>
<proteinExistence type="predicted"/>
<reference evidence="11 12" key="1">
    <citation type="submission" date="2015-05" db="EMBL/GenBank/DDBJ databases">
        <authorList>
            <person name="Tang B."/>
            <person name="Yu Y."/>
        </authorList>
    </citation>
    <scope>NUCLEOTIDE SEQUENCE [LARGE SCALE GENOMIC DNA]</scope>
    <source>
        <strain evidence="11 12">DSM 7029</strain>
    </source>
</reference>
<dbReference type="EMBL" id="CP011371">
    <property type="protein sequence ID" value="AKJ29100.1"/>
    <property type="molecule type" value="Genomic_DNA"/>
</dbReference>
<dbReference type="GO" id="GO:0048472">
    <property type="term" value="F:threonine-phosphate decarboxylase activity"/>
    <property type="evidence" value="ECO:0007669"/>
    <property type="project" value="UniProtKB-EC"/>
</dbReference>
<feature type="domain" description="Aminotransferase class I/classII large" evidence="10">
    <location>
        <begin position="69"/>
        <end position="263"/>
    </location>
</feature>
<dbReference type="InterPro" id="IPR015421">
    <property type="entry name" value="PyrdxlP-dep_Trfase_major"/>
</dbReference>
<evidence type="ECO:0000256" key="7">
    <source>
        <dbReference type="ARBA" id="ARBA00023239"/>
    </source>
</evidence>
<dbReference type="GO" id="GO:0009236">
    <property type="term" value="P:cobalamin biosynthetic process"/>
    <property type="evidence" value="ECO:0007669"/>
    <property type="project" value="UniProtKB-UniPathway"/>
</dbReference>
<dbReference type="NCBIfam" id="TIGR01140">
    <property type="entry name" value="L_thr_O3P_dcar"/>
    <property type="match status" value="1"/>
</dbReference>
<organism evidence="11 12">
    <name type="scientific">Caldimonas brevitalea</name>
    <dbReference type="NCBI Taxonomy" id="413882"/>
    <lineage>
        <taxon>Bacteria</taxon>
        <taxon>Pseudomonadati</taxon>
        <taxon>Pseudomonadota</taxon>
        <taxon>Betaproteobacteria</taxon>
        <taxon>Burkholderiales</taxon>
        <taxon>Sphaerotilaceae</taxon>
        <taxon>Caldimonas</taxon>
    </lineage>
</organism>
<accession>A0A0G3BRC3</accession>
<dbReference type="GO" id="GO:0030170">
    <property type="term" value="F:pyridoxal phosphate binding"/>
    <property type="evidence" value="ECO:0007669"/>
    <property type="project" value="InterPro"/>
</dbReference>
<sequence>MPHGADLARARQLYPAPAAGWLDLSTGLNPRPWPVAGELDRVAASVWRDLPDIEADVAQRFERYYGAPALPVPGSQAAIQALPRIWRRLYGTARCHVLAPGYGEHAARWSLEGHTVVACDSQALGQGEPDVIVLARPNNPTGEWFEADTLQALARCCRLLVVDETFLDADVHASVAALREPRVVVLRSLGKFFGLAGLRVGAVLACAPWLDALRAELGPWSVNGPGLHLAAAALADEDWQRDTRDWLAQQAQRLTALLAARGLVSHGTSLFRTVATPAARGLHEGLARRGIWTRLFWLDTPQPFRAVRFGLPANDAGLQRLAQALADVLDKDCESR</sequence>
<keyword evidence="12" id="KW-1185">Reference proteome</keyword>
<dbReference type="InterPro" id="IPR004839">
    <property type="entry name" value="Aminotransferase_I/II_large"/>
</dbReference>
<evidence type="ECO:0000313" key="12">
    <source>
        <dbReference type="Proteomes" id="UP000035352"/>
    </source>
</evidence>
<evidence type="ECO:0000256" key="5">
    <source>
        <dbReference type="ARBA" id="ARBA00022573"/>
    </source>
</evidence>
<gene>
    <name evidence="11" type="primary">cobC1</name>
    <name evidence="11" type="ORF">AAW51_2409</name>
</gene>
<dbReference type="PATRIC" id="fig|413882.6.peg.2521"/>
<keyword evidence="5" id="KW-0169">Cobalamin biosynthesis</keyword>
<dbReference type="KEGG" id="pbh:AAW51_2409"/>
<dbReference type="InterPro" id="IPR015424">
    <property type="entry name" value="PyrdxlP-dep_Trfase"/>
</dbReference>
<dbReference type="InterPro" id="IPR004838">
    <property type="entry name" value="NHTrfase_class1_PyrdxlP-BS"/>
</dbReference>
<dbReference type="PANTHER" id="PTHR42885">
    <property type="entry name" value="HISTIDINOL-PHOSPHATE AMINOTRANSFERASE-RELATED"/>
    <property type="match status" value="1"/>
</dbReference>
<dbReference type="Gene3D" id="3.40.640.10">
    <property type="entry name" value="Type I PLP-dependent aspartate aminotransferase-like (Major domain)"/>
    <property type="match status" value="1"/>
</dbReference>
<evidence type="ECO:0000256" key="3">
    <source>
        <dbReference type="ARBA" id="ARBA00004953"/>
    </source>
</evidence>
<dbReference type="InterPro" id="IPR005860">
    <property type="entry name" value="CobD"/>
</dbReference>
<protein>
    <recommendedName>
        <fullName evidence="4">threonine-phosphate decarboxylase</fullName>
        <ecNumber evidence="4">4.1.1.81</ecNumber>
    </recommendedName>
    <alternativeName>
        <fullName evidence="8">L-threonine-O-3-phosphate decarboxylase</fullName>
    </alternativeName>
</protein>
<evidence type="ECO:0000256" key="8">
    <source>
        <dbReference type="ARBA" id="ARBA00029996"/>
    </source>
</evidence>
<dbReference type="EC" id="4.1.1.81" evidence="4"/>
<dbReference type="AlphaFoldDB" id="A0A0G3BRC3"/>
<dbReference type="Gene3D" id="3.90.1150.10">
    <property type="entry name" value="Aspartate Aminotransferase, domain 1"/>
    <property type="match status" value="1"/>
</dbReference>
<dbReference type="Pfam" id="PF00155">
    <property type="entry name" value="Aminotran_1_2"/>
    <property type="match status" value="1"/>
</dbReference>
<evidence type="ECO:0000256" key="1">
    <source>
        <dbReference type="ARBA" id="ARBA00001933"/>
    </source>
</evidence>
<dbReference type="Proteomes" id="UP000035352">
    <property type="component" value="Chromosome"/>
</dbReference>
<name>A0A0G3BRC3_9BURK</name>
<evidence type="ECO:0000256" key="9">
    <source>
        <dbReference type="ARBA" id="ARBA00048531"/>
    </source>
</evidence>
<keyword evidence="7" id="KW-0456">Lyase</keyword>
<keyword evidence="6" id="KW-0663">Pyridoxal phosphate</keyword>
<comment type="catalytic activity">
    <reaction evidence="9">
        <text>O-phospho-L-threonine + H(+) = (R)-1-aminopropan-2-yl phosphate + CO2</text>
        <dbReference type="Rhea" id="RHEA:11492"/>
        <dbReference type="ChEBI" id="CHEBI:15378"/>
        <dbReference type="ChEBI" id="CHEBI:16526"/>
        <dbReference type="ChEBI" id="CHEBI:58563"/>
        <dbReference type="ChEBI" id="CHEBI:58675"/>
        <dbReference type="EC" id="4.1.1.81"/>
    </reaction>
</comment>
<dbReference type="PROSITE" id="PS00105">
    <property type="entry name" value="AA_TRANSFER_CLASS_1"/>
    <property type="match status" value="1"/>
</dbReference>
<evidence type="ECO:0000256" key="4">
    <source>
        <dbReference type="ARBA" id="ARBA00012285"/>
    </source>
</evidence>
<dbReference type="InterPro" id="IPR015422">
    <property type="entry name" value="PyrdxlP-dep_Trfase_small"/>
</dbReference>
<dbReference type="CDD" id="cd00609">
    <property type="entry name" value="AAT_like"/>
    <property type="match status" value="1"/>
</dbReference>
<dbReference type="STRING" id="413882.AAW51_2409"/>
<dbReference type="UniPathway" id="UPA00148"/>
<evidence type="ECO:0000256" key="6">
    <source>
        <dbReference type="ARBA" id="ARBA00022898"/>
    </source>
</evidence>
<evidence type="ECO:0000259" key="10">
    <source>
        <dbReference type="Pfam" id="PF00155"/>
    </source>
</evidence>
<dbReference type="SUPFAM" id="SSF53383">
    <property type="entry name" value="PLP-dependent transferases"/>
    <property type="match status" value="1"/>
</dbReference>
<comment type="function">
    <text evidence="2">Decarboxylates L-threonine-O-3-phosphate to yield (R)-1-amino-2-propanol O-2-phosphate, the precursor for the linkage between the nucleotide loop and the corrin ring in cobalamin.</text>
</comment>
<evidence type="ECO:0000313" key="11">
    <source>
        <dbReference type="EMBL" id="AKJ29100.1"/>
    </source>
</evidence>
<evidence type="ECO:0000256" key="2">
    <source>
        <dbReference type="ARBA" id="ARBA00003444"/>
    </source>
</evidence>